<sequence length="241" mass="27433">MASAAGCIVVASCTDVIEDRHWLTDTYILFATPYFAYDIYAMFLCYWHKLQVKGHEEEEEGGVRPMVVAVMGYLRQELFMVLHHIFMVVFCFPASLLWRQGKGDYFQGILFLAELSTPSVSLGKVLIQINLNMQVLLPYTYGIWRYASIPMYVVPLVAPWQCNLGTALLWPLQLYWFTLICRGALRLFARCSNSALKTLKTDNDGCLTLSDSITTRQTDRQTDAEAGGEELNRKTNKQSDL</sequence>
<reference evidence="9" key="2">
    <citation type="submission" date="2025-09" db="UniProtKB">
        <authorList>
            <consortium name="Ensembl"/>
        </authorList>
    </citation>
    <scope>IDENTIFICATION</scope>
</reference>
<dbReference type="GO" id="GO:0005783">
    <property type="term" value="C:endoplasmic reticulum"/>
    <property type="evidence" value="ECO:0007669"/>
    <property type="project" value="TreeGrafter"/>
</dbReference>
<name>A0A3Q3PYU8_MONAL</name>
<feature type="domain" description="TLC" evidence="8">
    <location>
        <begin position="1"/>
        <end position="189"/>
    </location>
</feature>
<feature type="transmembrane region" description="Helical" evidence="7">
    <location>
        <begin position="139"/>
        <end position="158"/>
    </location>
</feature>
<evidence type="ECO:0000256" key="3">
    <source>
        <dbReference type="ARBA" id="ARBA00022989"/>
    </source>
</evidence>
<evidence type="ECO:0000256" key="5">
    <source>
        <dbReference type="PROSITE-ProRule" id="PRU00205"/>
    </source>
</evidence>
<evidence type="ECO:0000256" key="1">
    <source>
        <dbReference type="ARBA" id="ARBA00004141"/>
    </source>
</evidence>
<evidence type="ECO:0000256" key="2">
    <source>
        <dbReference type="ARBA" id="ARBA00022692"/>
    </source>
</evidence>
<dbReference type="AlphaFoldDB" id="A0A3Q3PYU8"/>
<keyword evidence="2 5" id="KW-0812">Transmembrane</keyword>
<dbReference type="GO" id="GO:0046513">
    <property type="term" value="P:ceramide biosynthetic process"/>
    <property type="evidence" value="ECO:0007669"/>
    <property type="project" value="TreeGrafter"/>
</dbReference>
<protein>
    <recommendedName>
        <fullName evidence="8">TLC domain-containing protein</fullName>
    </recommendedName>
</protein>
<proteinExistence type="predicted"/>
<dbReference type="GO" id="GO:0050291">
    <property type="term" value="F:sphingosine N-acyltransferase activity"/>
    <property type="evidence" value="ECO:0007669"/>
    <property type="project" value="TreeGrafter"/>
</dbReference>
<reference evidence="9" key="1">
    <citation type="submission" date="2025-08" db="UniProtKB">
        <authorList>
            <consortium name="Ensembl"/>
        </authorList>
    </citation>
    <scope>IDENTIFICATION</scope>
</reference>
<dbReference type="PANTHER" id="PTHR13439">
    <property type="entry name" value="CT120 PROTEIN"/>
    <property type="match status" value="1"/>
</dbReference>
<dbReference type="PANTHER" id="PTHR13439:SF15">
    <property type="entry name" value="CERAMIDE SYNTHASE"/>
    <property type="match status" value="1"/>
</dbReference>
<accession>A0A3Q3PYU8</accession>
<evidence type="ECO:0000256" key="6">
    <source>
        <dbReference type="SAM" id="MobiDB-lite"/>
    </source>
</evidence>
<feature type="region of interest" description="Disordered" evidence="6">
    <location>
        <begin position="217"/>
        <end position="241"/>
    </location>
</feature>
<dbReference type="InterPro" id="IPR050846">
    <property type="entry name" value="TLCD"/>
</dbReference>
<evidence type="ECO:0000313" key="9">
    <source>
        <dbReference type="Ensembl" id="ENSMALP00000000520.1"/>
    </source>
</evidence>
<dbReference type="Pfam" id="PF03798">
    <property type="entry name" value="TRAM_LAG1_CLN8"/>
    <property type="match status" value="1"/>
</dbReference>
<keyword evidence="4 5" id="KW-0472">Membrane</keyword>
<organism evidence="9 10">
    <name type="scientific">Monopterus albus</name>
    <name type="common">Swamp eel</name>
    <dbReference type="NCBI Taxonomy" id="43700"/>
    <lineage>
        <taxon>Eukaryota</taxon>
        <taxon>Metazoa</taxon>
        <taxon>Chordata</taxon>
        <taxon>Craniata</taxon>
        <taxon>Vertebrata</taxon>
        <taxon>Euteleostomi</taxon>
        <taxon>Actinopterygii</taxon>
        <taxon>Neopterygii</taxon>
        <taxon>Teleostei</taxon>
        <taxon>Neoteleostei</taxon>
        <taxon>Acanthomorphata</taxon>
        <taxon>Anabantaria</taxon>
        <taxon>Synbranchiformes</taxon>
        <taxon>Synbranchidae</taxon>
        <taxon>Monopterus</taxon>
    </lineage>
</organism>
<dbReference type="STRING" id="43700.ENSMALP00000000520"/>
<dbReference type="GO" id="GO:0055088">
    <property type="term" value="P:lipid homeostasis"/>
    <property type="evidence" value="ECO:0007669"/>
    <property type="project" value="TreeGrafter"/>
</dbReference>
<feature type="transmembrane region" description="Helical" evidence="7">
    <location>
        <begin position="170"/>
        <end position="189"/>
    </location>
</feature>
<evidence type="ECO:0000256" key="7">
    <source>
        <dbReference type="SAM" id="Phobius"/>
    </source>
</evidence>
<dbReference type="Proteomes" id="UP000261600">
    <property type="component" value="Unplaced"/>
</dbReference>
<dbReference type="Ensembl" id="ENSMALT00000000555.1">
    <property type="protein sequence ID" value="ENSMALP00000000520.1"/>
    <property type="gene ID" value="ENSMALG00000000427.1"/>
</dbReference>
<evidence type="ECO:0000259" key="8">
    <source>
        <dbReference type="PROSITE" id="PS50922"/>
    </source>
</evidence>
<dbReference type="SMART" id="SM00724">
    <property type="entry name" value="TLC"/>
    <property type="match status" value="1"/>
</dbReference>
<dbReference type="InterPro" id="IPR006634">
    <property type="entry name" value="TLC-dom"/>
</dbReference>
<comment type="subcellular location">
    <subcellularLocation>
        <location evidence="1">Membrane</location>
        <topology evidence="1">Multi-pass membrane protein</topology>
    </subcellularLocation>
</comment>
<feature type="compositionally biased region" description="Basic and acidic residues" evidence="6">
    <location>
        <begin position="230"/>
        <end position="241"/>
    </location>
</feature>
<evidence type="ECO:0000313" key="10">
    <source>
        <dbReference type="Proteomes" id="UP000261600"/>
    </source>
</evidence>
<keyword evidence="3 7" id="KW-1133">Transmembrane helix</keyword>
<dbReference type="PROSITE" id="PS50922">
    <property type="entry name" value="TLC"/>
    <property type="match status" value="1"/>
</dbReference>
<evidence type="ECO:0000256" key="4">
    <source>
        <dbReference type="ARBA" id="ARBA00023136"/>
    </source>
</evidence>
<keyword evidence="10" id="KW-1185">Reference proteome</keyword>
<feature type="transmembrane region" description="Helical" evidence="7">
    <location>
        <begin position="78"/>
        <end position="99"/>
    </location>
</feature>
<feature type="transmembrane region" description="Helical" evidence="7">
    <location>
        <begin position="27"/>
        <end position="47"/>
    </location>
</feature>
<dbReference type="GO" id="GO:0016020">
    <property type="term" value="C:membrane"/>
    <property type="evidence" value="ECO:0007669"/>
    <property type="project" value="UniProtKB-SubCell"/>
</dbReference>